<gene>
    <name evidence="2" type="ORF">GCM10007898_44010</name>
</gene>
<dbReference type="PANTHER" id="PTHR34203">
    <property type="entry name" value="METHYLTRANSFERASE, FKBM FAMILY PROTEIN"/>
    <property type="match status" value="1"/>
</dbReference>
<name>A0ABQ5XJZ5_9GAMM</name>
<organism evidence="2 3">
    <name type="scientific">Dyella flagellata</name>
    <dbReference type="NCBI Taxonomy" id="1867833"/>
    <lineage>
        <taxon>Bacteria</taxon>
        <taxon>Pseudomonadati</taxon>
        <taxon>Pseudomonadota</taxon>
        <taxon>Gammaproteobacteria</taxon>
        <taxon>Lysobacterales</taxon>
        <taxon>Rhodanobacteraceae</taxon>
        <taxon>Dyella</taxon>
    </lineage>
</organism>
<evidence type="ECO:0000313" key="3">
    <source>
        <dbReference type="Proteomes" id="UP001156627"/>
    </source>
</evidence>
<keyword evidence="3" id="KW-1185">Reference proteome</keyword>
<dbReference type="PANTHER" id="PTHR34203:SF15">
    <property type="entry name" value="SLL1173 PROTEIN"/>
    <property type="match status" value="1"/>
</dbReference>
<evidence type="ECO:0000313" key="2">
    <source>
        <dbReference type="EMBL" id="GLQ90825.1"/>
    </source>
</evidence>
<dbReference type="Proteomes" id="UP001156627">
    <property type="component" value="Unassembled WGS sequence"/>
</dbReference>
<dbReference type="Pfam" id="PF05050">
    <property type="entry name" value="Methyltransf_21"/>
    <property type="match status" value="1"/>
</dbReference>
<sequence length="273" mass="30827">MFSFDFIAHNINLNGVYEKDDLDTFFEWAQSMGINFKDATALDIGANIGNHSLYFSDHFKRVVSFEPHPRIFKVLSLNAELASNVICHNVGLSDQDGTAILSGPAVNFGRSTISESRDSRSVDIKLVKLDDFCEFENVKLLKIDVEGHEYKALSGAKKIIQEHRPIILFEQHIDDFINGESPVLSFLKEVGYENFAIVRRYPLPLPSFLKFVLTPLFRVLLGEQTRIVSTSRVKPDFYSFIIALPDWVQGMPDSEPWVDEPKTKADVAPLGVT</sequence>
<dbReference type="EMBL" id="BSOA01000052">
    <property type="protein sequence ID" value="GLQ90825.1"/>
    <property type="molecule type" value="Genomic_DNA"/>
</dbReference>
<proteinExistence type="predicted"/>
<dbReference type="NCBIfam" id="TIGR01444">
    <property type="entry name" value="fkbM_fam"/>
    <property type="match status" value="1"/>
</dbReference>
<feature type="domain" description="Methyltransferase FkbM" evidence="1">
    <location>
        <begin position="43"/>
        <end position="193"/>
    </location>
</feature>
<reference evidence="3" key="1">
    <citation type="journal article" date="2019" name="Int. J. Syst. Evol. Microbiol.">
        <title>The Global Catalogue of Microorganisms (GCM) 10K type strain sequencing project: providing services to taxonomists for standard genome sequencing and annotation.</title>
        <authorList>
            <consortium name="The Broad Institute Genomics Platform"/>
            <consortium name="The Broad Institute Genome Sequencing Center for Infectious Disease"/>
            <person name="Wu L."/>
            <person name="Ma J."/>
        </authorList>
    </citation>
    <scope>NUCLEOTIDE SEQUENCE [LARGE SCALE GENOMIC DNA]</scope>
    <source>
        <strain evidence="3">NBRC 111981</strain>
    </source>
</reference>
<protein>
    <recommendedName>
        <fullName evidence="1">Methyltransferase FkbM domain-containing protein</fullName>
    </recommendedName>
</protein>
<accession>A0ABQ5XJZ5</accession>
<dbReference type="InterPro" id="IPR029063">
    <property type="entry name" value="SAM-dependent_MTases_sf"/>
</dbReference>
<dbReference type="Gene3D" id="3.40.50.150">
    <property type="entry name" value="Vaccinia Virus protein VP39"/>
    <property type="match status" value="1"/>
</dbReference>
<comment type="caution">
    <text evidence="2">The sequence shown here is derived from an EMBL/GenBank/DDBJ whole genome shotgun (WGS) entry which is preliminary data.</text>
</comment>
<dbReference type="InterPro" id="IPR052514">
    <property type="entry name" value="SAM-dependent_MTase"/>
</dbReference>
<dbReference type="SUPFAM" id="SSF53335">
    <property type="entry name" value="S-adenosyl-L-methionine-dependent methyltransferases"/>
    <property type="match status" value="1"/>
</dbReference>
<evidence type="ECO:0000259" key="1">
    <source>
        <dbReference type="Pfam" id="PF05050"/>
    </source>
</evidence>
<dbReference type="InterPro" id="IPR006342">
    <property type="entry name" value="FkbM_mtfrase"/>
</dbReference>